<accession>A0AAW1ME09</accession>
<keyword evidence="2" id="KW-1185">Reference proteome</keyword>
<name>A0AAW1ME09_POPJA</name>
<reference evidence="1 2" key="1">
    <citation type="journal article" date="2024" name="BMC Genomics">
        <title>De novo assembly and annotation of Popillia japonica's genome with initial clues to its potential as an invasive pest.</title>
        <authorList>
            <person name="Cucini C."/>
            <person name="Boschi S."/>
            <person name="Funari R."/>
            <person name="Cardaioli E."/>
            <person name="Iannotti N."/>
            <person name="Marturano G."/>
            <person name="Paoli F."/>
            <person name="Bruttini M."/>
            <person name="Carapelli A."/>
            <person name="Frati F."/>
            <person name="Nardi F."/>
        </authorList>
    </citation>
    <scope>NUCLEOTIDE SEQUENCE [LARGE SCALE GENOMIC DNA]</scope>
    <source>
        <strain evidence="1">DMR45628</strain>
    </source>
</reference>
<dbReference type="EMBL" id="JASPKY010000058">
    <property type="protein sequence ID" value="KAK9744447.1"/>
    <property type="molecule type" value="Genomic_DNA"/>
</dbReference>
<dbReference type="AlphaFoldDB" id="A0AAW1ME09"/>
<dbReference type="Proteomes" id="UP001458880">
    <property type="component" value="Unassembled WGS sequence"/>
</dbReference>
<sequence length="210" mass="24058">MTTTREPITWKVELLEISMVERLQKVHKSCHREKKFCAEISTQTGIYELLSGCSNISKVATGKKSSVLKSLPKQASMNFYLDAVTSSQSKTLKMLVLRAFWTNRLPLNSIEESNFVEMVKGLCRGYILPNRRKLSGEFHNMEHDRVIDVYKSQIAKSLVVTLEFHNMEHDRVIDVYKSQIAKSLVVTLVNDGWSNIRHDSYVIVYPSPGF</sequence>
<proteinExistence type="predicted"/>
<evidence type="ECO:0000313" key="2">
    <source>
        <dbReference type="Proteomes" id="UP001458880"/>
    </source>
</evidence>
<comment type="caution">
    <text evidence="1">The sequence shown here is derived from an EMBL/GenBank/DDBJ whole genome shotgun (WGS) entry which is preliminary data.</text>
</comment>
<evidence type="ECO:0000313" key="1">
    <source>
        <dbReference type="EMBL" id="KAK9744447.1"/>
    </source>
</evidence>
<protein>
    <submittedName>
        <fullName evidence="1">Uncharacterized protein</fullName>
    </submittedName>
</protein>
<organism evidence="1 2">
    <name type="scientific">Popillia japonica</name>
    <name type="common">Japanese beetle</name>
    <dbReference type="NCBI Taxonomy" id="7064"/>
    <lineage>
        <taxon>Eukaryota</taxon>
        <taxon>Metazoa</taxon>
        <taxon>Ecdysozoa</taxon>
        <taxon>Arthropoda</taxon>
        <taxon>Hexapoda</taxon>
        <taxon>Insecta</taxon>
        <taxon>Pterygota</taxon>
        <taxon>Neoptera</taxon>
        <taxon>Endopterygota</taxon>
        <taxon>Coleoptera</taxon>
        <taxon>Polyphaga</taxon>
        <taxon>Scarabaeiformia</taxon>
        <taxon>Scarabaeidae</taxon>
        <taxon>Rutelinae</taxon>
        <taxon>Popillia</taxon>
    </lineage>
</organism>
<gene>
    <name evidence="1" type="ORF">QE152_g7803</name>
</gene>